<accession>G5EBS6</accession>
<dbReference type="STRING" id="6239.Y54E10A.4b.1"/>
<dbReference type="FunCoup" id="G5EBS6">
    <property type="interactions" value="1407"/>
</dbReference>
<dbReference type="GO" id="GO:0001708">
    <property type="term" value="P:cell fate specification"/>
    <property type="evidence" value="ECO:0000315"/>
    <property type="project" value="WormBase"/>
</dbReference>
<dbReference type="Proteomes" id="UP000001940">
    <property type="component" value="Chromosome I"/>
</dbReference>
<dbReference type="GO" id="GO:0003730">
    <property type="term" value="F:mRNA 3'-UTR binding"/>
    <property type="evidence" value="ECO:0000314"/>
    <property type="project" value="WormBase"/>
</dbReference>
<dbReference type="Gene3D" id="3.30.70.330">
    <property type="match status" value="2"/>
</dbReference>
<evidence type="ECO:0000259" key="3">
    <source>
        <dbReference type="PROSITE" id="PS50102"/>
    </source>
</evidence>
<dbReference type="GO" id="GO:0034399">
    <property type="term" value="C:nuclear periphery"/>
    <property type="evidence" value="ECO:0000314"/>
    <property type="project" value="WormBase"/>
</dbReference>
<dbReference type="HOGENOM" id="CLU_404521_0_0_1"/>
<organism evidence="4">
    <name type="scientific">Caenorhabditis elegans</name>
    <dbReference type="NCBI Taxonomy" id="6239"/>
    <lineage>
        <taxon>Eukaryota</taxon>
        <taxon>Metazoa</taxon>
        <taxon>Ecdysozoa</taxon>
        <taxon>Nematoda</taxon>
        <taxon>Chromadorea</taxon>
        <taxon>Rhabditida</taxon>
        <taxon>Rhabditina</taxon>
        <taxon>Rhabditomorpha</taxon>
        <taxon>Rhabditoidea</taxon>
        <taxon>Rhabditidae</taxon>
        <taxon>Peloderinae</taxon>
        <taxon>Caenorhabditis</taxon>
    </lineage>
</organism>
<dbReference type="RefSeq" id="NP_001367957.1">
    <property type="nucleotide sequence ID" value="NM_001381585.1"/>
</dbReference>
<dbReference type="Pfam" id="PF00076">
    <property type="entry name" value="RRM_1"/>
    <property type="match status" value="1"/>
</dbReference>
<dbReference type="GO" id="GO:0005737">
    <property type="term" value="C:cytoplasm"/>
    <property type="evidence" value="ECO:0000314"/>
    <property type="project" value="WormBase"/>
</dbReference>
<dbReference type="AlphaFoldDB" id="G5EBS6"/>
<dbReference type="InterPro" id="IPR035979">
    <property type="entry name" value="RBD_domain_sf"/>
</dbReference>
<dbReference type="ExpressionAtlas" id="G5EBS6">
    <property type="expression patterns" value="baseline and differential"/>
</dbReference>
<dbReference type="InterPro" id="IPR034819">
    <property type="entry name" value="CPEB"/>
</dbReference>
<dbReference type="GO" id="GO:0043022">
    <property type="term" value="F:ribosome binding"/>
    <property type="evidence" value="ECO:0000318"/>
    <property type="project" value="GO_Central"/>
</dbReference>
<dbReference type="GeneID" id="171895"/>
<dbReference type="InterPro" id="IPR000504">
    <property type="entry name" value="RRM_dom"/>
</dbReference>
<dbReference type="PROSITE" id="PS50102">
    <property type="entry name" value="RRM"/>
    <property type="match status" value="1"/>
</dbReference>
<dbReference type="EMBL" id="AJ297846">
    <property type="protein sequence ID" value="CAC16731.1"/>
    <property type="molecule type" value="mRNA"/>
</dbReference>
<dbReference type="SUPFAM" id="SSF54928">
    <property type="entry name" value="RNA-binding domain, RBD"/>
    <property type="match status" value="1"/>
</dbReference>
<proteinExistence type="evidence at transcript level"/>
<feature type="region of interest" description="Disordered" evidence="2">
    <location>
        <begin position="590"/>
        <end position="610"/>
    </location>
</feature>
<gene>
    <name evidence="5 7" type="primary">fog-1</name>
    <name evidence="5" type="ORF">CELE_Y54E10A.4</name>
    <name evidence="7" type="ORF">Y54E10A.4</name>
</gene>
<protein>
    <submittedName>
        <fullName evidence="4">FOG-1 protein</fullName>
    </submittedName>
    <submittedName>
        <fullName evidence="5">RRM domain-containing protein</fullName>
    </submittedName>
</protein>
<dbReference type="GO" id="GO:0000900">
    <property type="term" value="F:mRNA regulatory element binding translation repressor activity"/>
    <property type="evidence" value="ECO:0000318"/>
    <property type="project" value="GO_Central"/>
</dbReference>
<dbReference type="GO" id="GO:0045202">
    <property type="term" value="C:synapse"/>
    <property type="evidence" value="ECO:0000318"/>
    <property type="project" value="GO_Central"/>
</dbReference>
<keyword evidence="1" id="KW-0694">RNA-binding</keyword>
<reference evidence="5 6" key="1">
    <citation type="journal article" date="1998" name="Science">
        <title>Genome sequence of the nematode C. elegans: a platform for investigating biology.</title>
        <authorList>
            <consortium name="The C. elegans sequencing consortium"/>
            <person name="Sulson J.E."/>
            <person name="Waterston R."/>
        </authorList>
    </citation>
    <scope>NUCLEOTIDE SEQUENCE [LARGE SCALE GENOMIC DNA]</scope>
    <source>
        <strain evidence="5 6">Bristol N2</strain>
    </source>
</reference>
<dbReference type="AGR" id="WB:WBGene00001481"/>
<dbReference type="GO" id="GO:0005634">
    <property type="term" value="C:nucleus"/>
    <property type="evidence" value="ECO:0000318"/>
    <property type="project" value="GO_Central"/>
</dbReference>
<dbReference type="eggNOG" id="KOG0129">
    <property type="taxonomic scope" value="Eukaryota"/>
</dbReference>
<dbReference type="PANTHER" id="PTHR12566">
    <property type="entry name" value="CYTOPLASMIC POLYADENYLATION ELEMENT BINDING PROTEIN CPEB"/>
    <property type="match status" value="1"/>
</dbReference>
<dbReference type="PaxDb" id="6239-Y54E10A.4b"/>
<reference evidence="5" key="4">
    <citation type="submission" date="2024-10" db="EMBL/GenBank/DDBJ databases">
        <authorList>
            <consortium name="WormBase Consortium"/>
            <person name="WormBase"/>
        </authorList>
    </citation>
    <scope>NUCLEOTIDE SEQUENCE</scope>
    <source>
        <strain evidence="5">Bristol N2</strain>
    </source>
</reference>
<evidence type="ECO:0000313" key="5">
    <source>
        <dbReference type="EMBL" id="CCD72822.1"/>
    </source>
</evidence>
<dbReference type="Pfam" id="PF16367">
    <property type="entry name" value="RRM_7"/>
    <property type="match status" value="1"/>
</dbReference>
<reference evidence="4" key="2">
    <citation type="submission" date="2000-10" db="EMBL/GenBank/DDBJ databases">
        <title>Regulation of cell fate in Caenorhabditis elegans by a novel cytoplasmic polyadenylation element binding protein.</title>
        <authorList>
            <person name="Jin S.W."/>
            <person name="Kimble J."/>
            <person name="Ellis R.E."/>
        </authorList>
    </citation>
    <scope>NUCLEOTIDE SEQUENCE</scope>
</reference>
<dbReference type="FunFam" id="3.30.70.330:FF:001423">
    <property type="entry name" value="Feminization Of Germline"/>
    <property type="match status" value="1"/>
</dbReference>
<dbReference type="GO" id="GO:0007283">
    <property type="term" value="P:spermatogenesis"/>
    <property type="evidence" value="ECO:0000315"/>
    <property type="project" value="UniProtKB"/>
</dbReference>
<dbReference type="OMA" id="YTAEDVH"/>
<dbReference type="EMBL" id="AJ297847">
    <property type="protein sequence ID" value="CAC16732.1"/>
    <property type="molecule type" value="mRNA"/>
</dbReference>
<dbReference type="CDD" id="cd19757">
    <property type="entry name" value="Bbox1"/>
    <property type="match status" value="1"/>
</dbReference>
<dbReference type="Bgee" id="WBGene00001481">
    <property type="expression patterns" value="Expressed in adult organism and 3 other cell types or tissues"/>
</dbReference>
<dbReference type="SMR" id="G5EBS6"/>
<dbReference type="CTD" id="171895"/>
<dbReference type="EMBL" id="BX284601">
    <property type="protein sequence ID" value="CCD72822.1"/>
    <property type="molecule type" value="Genomic_DNA"/>
</dbReference>
<dbReference type="GO" id="GO:0008135">
    <property type="term" value="F:translation factor activity, RNA binding"/>
    <property type="evidence" value="ECO:0000318"/>
    <property type="project" value="GO_Central"/>
</dbReference>
<feature type="domain" description="RRM" evidence="3">
    <location>
        <begin position="319"/>
        <end position="399"/>
    </location>
</feature>
<dbReference type="OrthoDB" id="10033548at2759"/>
<dbReference type="SMART" id="SM00360">
    <property type="entry name" value="RRM"/>
    <property type="match status" value="2"/>
</dbReference>
<reference evidence="5" key="3">
    <citation type="submission" date="2003-03" db="EMBL/GenBank/DDBJ databases">
        <authorList>
            <person name="Sulson J.E."/>
            <person name="Waterston R."/>
        </authorList>
    </citation>
    <scope>NUCLEOTIDE SEQUENCE</scope>
    <source>
        <strain evidence="5">Bristol N2</strain>
    </source>
</reference>
<name>G5EBS6_CAEEL</name>
<dbReference type="GO" id="GO:2000766">
    <property type="term" value="P:negative regulation of cytoplasmic translation"/>
    <property type="evidence" value="ECO:0000318"/>
    <property type="project" value="GO_Central"/>
</dbReference>
<dbReference type="InterPro" id="IPR012677">
    <property type="entry name" value="Nucleotide-bd_a/b_plait_sf"/>
</dbReference>
<dbReference type="WormBase" id="Y54E10A.4b">
    <property type="protein sequence ID" value="CE27480"/>
    <property type="gene ID" value="WBGene00001481"/>
    <property type="gene designation" value="fog-1"/>
</dbReference>
<evidence type="ECO:0000313" key="6">
    <source>
        <dbReference type="Proteomes" id="UP000001940"/>
    </source>
</evidence>
<keyword evidence="6" id="KW-1185">Reference proteome</keyword>
<evidence type="ECO:0000313" key="4">
    <source>
        <dbReference type="EMBL" id="CAC16732.1"/>
    </source>
</evidence>
<dbReference type="PANTHER" id="PTHR12566:SF6">
    <property type="entry name" value="FOG-1 PROTEIN"/>
    <property type="match status" value="1"/>
</dbReference>
<sequence>MFPSGHNEKWTRGYQRENSLLHHDDEFRSFQRRTDCPQHFYQQTNGYEHSLFGEKAGFHEASAQNLLMHLASQISPMEFAKLQLELLASQNKQRPHRGAGFGSYLMSPPATVSSSRSTVLCCNPAPPYASHCQSPAASDDFGHHFGSFDSMSAYNFHNNNQQQRREAHVSRDGKSFDQGNIYTAEDVHTVVKNHRNENNQRVVSNKVFVGGISHMMNRKIINKFFGQFGTVFVDWPVKQKPNSRGKSIAIGSYSYLFLVYSDEQSVIKLMSACHRNSQNDFFVSVPGFRDMIQIRPWFIYNGFYILEKARHNRIIDIHRTVFLGGLPRIVTAEEIAQMFSEFGVVLLVTIDIDQDYGYPKGAARVTFERDSAFNRALEKKFLKFDNIDSSKTMIEIKPYVMEDVGCDECGGLWFNPFLSIYDHLKCAKDDHQKEQKMAEIKNFNMWSSRSPFSLNSGDGHDDLITKMDAGFKKNCNLACTYSNRENEKNETEMGARKFLEMVKSFGLEKEKTVTVNGNEYPIGPDLWDKFLPAPKYDVGTEPVRMNPEAKLQQFLRMKRTNVYSNKSAYCKEAPCRQYYCPSCSNKLHSGPNQHTLLPAGKPERRPRKDKNMYLVNMGK</sequence>
<evidence type="ECO:0000313" key="7">
    <source>
        <dbReference type="WormBase" id="Y54E10A.4b"/>
    </source>
</evidence>
<dbReference type="FunFam" id="3.30.70.330:FF:001477">
    <property type="entry name" value="FOG-1 protein"/>
    <property type="match status" value="1"/>
</dbReference>
<evidence type="ECO:0000256" key="1">
    <source>
        <dbReference type="PROSITE-ProRule" id="PRU00176"/>
    </source>
</evidence>
<evidence type="ECO:0000256" key="2">
    <source>
        <dbReference type="SAM" id="MobiDB-lite"/>
    </source>
</evidence>
<dbReference type="GO" id="GO:0043005">
    <property type="term" value="C:neuron projection"/>
    <property type="evidence" value="ECO:0000318"/>
    <property type="project" value="GO_Central"/>
</dbReference>